<keyword evidence="7" id="KW-1185">Reference proteome</keyword>
<name>A0A564T2X1_9FIRM</name>
<keyword evidence="3 6" id="KW-0418">Kinase</keyword>
<proteinExistence type="inferred from homology"/>
<dbReference type="Gene3D" id="3.30.420.40">
    <property type="match status" value="2"/>
</dbReference>
<sequence>MTQNETLLLGIDIGTTGTKCAIYDLKGELVAHAYQEYSMIYPQPSWAEQDPHRWWNAVQTNLHNCFEQQGIDSSRIASIGLSCTNAMTLVDEAGEPVYNAIGHHDKRADPQVAWLRERVGEDLVLRVTANKLDKGSFCLPSLRWLIDNRPELVARAYKMLMPSGYIIQKLTGKFSMNRPRMSLTSLSDIRTGEWSHEIAKKAEIPFSLLPTPYDPCDIVGGVTEEAAHITGLKAGTPVSAGCLDSVVATLGAGAVQEGDVALTIGSSGRICYIGSEPIYDKRLLNCRSPYQGLYTILQTTDNAGISLRWFRDVFGDAVQQKAEAAGLSVYDYMNTLAEKVPAGCNGLVYLPYLAGEKSPIWDSDARGVFFGMSLSTDYGAFVRAIMEGVALSMRDCMEIMPAAKKSISPIPLGGGAANSHVWCQIFADVLNRPIVRLKSGETETLGDFIIAAESVGLTDVTRDFGKKLAAESEVLYPDSAAASVYDKAYQKYKAVYQNTKMLF</sequence>
<protein>
    <submittedName>
        <fullName evidence="6">Xylulose kinase</fullName>
        <ecNumber evidence="6">2.7.1.17</ecNumber>
    </submittedName>
</protein>
<dbReference type="EMBL" id="CABHMY010000089">
    <property type="protein sequence ID" value="VUX01777.1"/>
    <property type="molecule type" value="Genomic_DNA"/>
</dbReference>
<dbReference type="CDD" id="cd00366">
    <property type="entry name" value="ASKHA_NBD_FGGY"/>
    <property type="match status" value="1"/>
</dbReference>
<dbReference type="EC" id="2.7.1.17" evidence="6"/>
<dbReference type="PIRSF" id="PIRSF000538">
    <property type="entry name" value="GlpK"/>
    <property type="match status" value="1"/>
</dbReference>
<evidence type="ECO:0000256" key="3">
    <source>
        <dbReference type="ARBA" id="ARBA00022777"/>
    </source>
</evidence>
<comment type="similarity">
    <text evidence="1">Belongs to the FGGY kinase family.</text>
</comment>
<reference evidence="6 7" key="1">
    <citation type="submission" date="2019-07" db="EMBL/GenBank/DDBJ databases">
        <authorList>
            <person name="Hibberd C M."/>
            <person name="Gehrig L. J."/>
            <person name="Chang H.-W."/>
            <person name="Venkatesh S."/>
        </authorList>
    </citation>
    <scope>NUCLEOTIDE SEQUENCE [LARGE SCALE GENOMIC DNA]</scope>
    <source>
        <strain evidence="6">Faecalibacterium_prausnitzii_JG_BgPS064</strain>
    </source>
</reference>
<feature type="domain" description="Carbohydrate kinase FGGY N-terminal" evidence="4">
    <location>
        <begin position="8"/>
        <end position="251"/>
    </location>
</feature>
<dbReference type="PANTHER" id="PTHR43095:SF5">
    <property type="entry name" value="XYLULOSE KINASE"/>
    <property type="match status" value="1"/>
</dbReference>
<dbReference type="AlphaFoldDB" id="A0A564T2X1"/>
<dbReference type="InterPro" id="IPR050406">
    <property type="entry name" value="FGGY_Carb_Kinase"/>
</dbReference>
<keyword evidence="2 6" id="KW-0808">Transferase</keyword>
<evidence type="ECO:0000259" key="4">
    <source>
        <dbReference type="Pfam" id="PF00370"/>
    </source>
</evidence>
<dbReference type="Pfam" id="PF02782">
    <property type="entry name" value="FGGY_C"/>
    <property type="match status" value="1"/>
</dbReference>
<dbReference type="GO" id="GO:0004856">
    <property type="term" value="F:D-xylulokinase activity"/>
    <property type="evidence" value="ECO:0007669"/>
    <property type="project" value="UniProtKB-EC"/>
</dbReference>
<feature type="domain" description="Carbohydrate kinase FGGY C-terminal" evidence="5">
    <location>
        <begin position="261"/>
        <end position="452"/>
    </location>
</feature>
<evidence type="ECO:0000256" key="2">
    <source>
        <dbReference type="ARBA" id="ARBA00022679"/>
    </source>
</evidence>
<dbReference type="InterPro" id="IPR018485">
    <property type="entry name" value="FGGY_C"/>
</dbReference>
<accession>A0A564T2X1</accession>
<dbReference type="Proteomes" id="UP000406184">
    <property type="component" value="Unassembled WGS sequence"/>
</dbReference>
<dbReference type="Pfam" id="PF00370">
    <property type="entry name" value="FGGY_N"/>
    <property type="match status" value="1"/>
</dbReference>
<evidence type="ECO:0000259" key="5">
    <source>
        <dbReference type="Pfam" id="PF02782"/>
    </source>
</evidence>
<evidence type="ECO:0000313" key="6">
    <source>
        <dbReference type="EMBL" id="VUX01777.1"/>
    </source>
</evidence>
<evidence type="ECO:0000313" key="7">
    <source>
        <dbReference type="Proteomes" id="UP000406184"/>
    </source>
</evidence>
<dbReference type="RefSeq" id="WP_158398424.1">
    <property type="nucleotide sequence ID" value="NZ_CABHMY010000089.1"/>
</dbReference>
<dbReference type="SUPFAM" id="SSF53067">
    <property type="entry name" value="Actin-like ATPase domain"/>
    <property type="match status" value="2"/>
</dbReference>
<gene>
    <name evidence="6" type="primary">xylB</name>
    <name evidence="6" type="ORF">FPPS064S07_00234</name>
</gene>
<dbReference type="InterPro" id="IPR000577">
    <property type="entry name" value="Carb_kinase_FGGY"/>
</dbReference>
<dbReference type="PANTHER" id="PTHR43095">
    <property type="entry name" value="SUGAR KINASE"/>
    <property type="match status" value="1"/>
</dbReference>
<evidence type="ECO:0000256" key="1">
    <source>
        <dbReference type="ARBA" id="ARBA00009156"/>
    </source>
</evidence>
<organism evidence="6 7">
    <name type="scientific">Faecalibacterium prausnitzii</name>
    <dbReference type="NCBI Taxonomy" id="853"/>
    <lineage>
        <taxon>Bacteria</taxon>
        <taxon>Bacillati</taxon>
        <taxon>Bacillota</taxon>
        <taxon>Clostridia</taxon>
        <taxon>Eubacteriales</taxon>
        <taxon>Oscillospiraceae</taxon>
        <taxon>Faecalibacterium</taxon>
    </lineage>
</organism>
<dbReference type="InterPro" id="IPR018484">
    <property type="entry name" value="FGGY_N"/>
</dbReference>
<dbReference type="InterPro" id="IPR043129">
    <property type="entry name" value="ATPase_NBD"/>
</dbReference>